<evidence type="ECO:0000259" key="5">
    <source>
        <dbReference type="Pfam" id="PF00589"/>
    </source>
</evidence>
<dbReference type="InterPro" id="IPR002104">
    <property type="entry name" value="Integrase_catalytic"/>
</dbReference>
<comment type="similarity">
    <text evidence="1">Belongs to the 'phage' integrase family.</text>
</comment>
<dbReference type="InterPro" id="IPR013762">
    <property type="entry name" value="Integrase-like_cat_sf"/>
</dbReference>
<dbReference type="Gene3D" id="1.10.150.130">
    <property type="match status" value="1"/>
</dbReference>
<dbReference type="Proteomes" id="UP000595448">
    <property type="component" value="Chromosome"/>
</dbReference>
<keyword evidence="4" id="KW-0233">DNA recombination</keyword>
<dbReference type="InterPro" id="IPR011010">
    <property type="entry name" value="DNA_brk_join_enz"/>
</dbReference>
<keyword evidence="3" id="KW-0238">DNA-binding</keyword>
<proteinExistence type="inferred from homology"/>
<dbReference type="Pfam" id="PF00589">
    <property type="entry name" value="Phage_integrase"/>
    <property type="match status" value="1"/>
</dbReference>
<dbReference type="PANTHER" id="PTHR30349">
    <property type="entry name" value="PHAGE INTEGRASE-RELATED"/>
    <property type="match status" value="1"/>
</dbReference>
<dbReference type="PANTHER" id="PTHR30349:SF41">
    <property type="entry name" value="INTEGRASE_RECOMBINASE PROTEIN MJ0367-RELATED"/>
    <property type="match status" value="1"/>
</dbReference>
<dbReference type="InterPro" id="IPR050090">
    <property type="entry name" value="Tyrosine_recombinase_XerCD"/>
</dbReference>
<evidence type="ECO:0000256" key="2">
    <source>
        <dbReference type="ARBA" id="ARBA00022908"/>
    </source>
</evidence>
<dbReference type="EMBL" id="CP067977">
    <property type="protein sequence ID" value="QQQ18137.1"/>
    <property type="molecule type" value="Genomic_DNA"/>
</dbReference>
<evidence type="ECO:0000313" key="6">
    <source>
        <dbReference type="EMBL" id="QQQ18137.1"/>
    </source>
</evidence>
<dbReference type="Gene3D" id="1.10.443.10">
    <property type="entry name" value="Intergrase catalytic core"/>
    <property type="match status" value="1"/>
</dbReference>
<gene>
    <name evidence="6" type="ORF">JIP62_12590</name>
</gene>
<dbReference type="SUPFAM" id="SSF56349">
    <property type="entry name" value="DNA breaking-rejoining enzymes"/>
    <property type="match status" value="1"/>
</dbReference>
<organism evidence="6 7">
    <name type="scientific">Brevundimonas vitisensis</name>
    <dbReference type="NCBI Taxonomy" id="2800818"/>
    <lineage>
        <taxon>Bacteria</taxon>
        <taxon>Pseudomonadati</taxon>
        <taxon>Pseudomonadota</taxon>
        <taxon>Alphaproteobacteria</taxon>
        <taxon>Caulobacterales</taxon>
        <taxon>Caulobacteraceae</taxon>
        <taxon>Brevundimonas</taxon>
    </lineage>
</organism>
<keyword evidence="2" id="KW-0229">DNA integration</keyword>
<evidence type="ECO:0000256" key="3">
    <source>
        <dbReference type="ARBA" id="ARBA00023125"/>
    </source>
</evidence>
<protein>
    <submittedName>
        <fullName evidence="6">Site-specific integrase</fullName>
    </submittedName>
</protein>
<dbReference type="CDD" id="cd01184">
    <property type="entry name" value="INT_C_like_1"/>
    <property type="match status" value="1"/>
</dbReference>
<dbReference type="RefSeq" id="WP_201102509.1">
    <property type="nucleotide sequence ID" value="NZ_CP067977.1"/>
</dbReference>
<feature type="domain" description="Tyr recombinase" evidence="5">
    <location>
        <begin position="180"/>
        <end position="323"/>
    </location>
</feature>
<name>A0ABX7BLL2_9CAUL</name>
<keyword evidence="7" id="KW-1185">Reference proteome</keyword>
<evidence type="ECO:0000256" key="1">
    <source>
        <dbReference type="ARBA" id="ARBA00008857"/>
    </source>
</evidence>
<sequence length="371" mass="41212">MTFSDLFRHFQADPSKVRAPKTQMIYDGLLWITSSVWGENRLLTSIDRSACRELLEVLRWLPSNPAKRFPTLSAVQAAKMAKKAGLQTTLSPGSINGYMAKLRALLTFAVNEGWIDRNPATGLSVADPVRDKDKRLPFSSEQLRLIFNAPIYRGCVDDERRFATPGPNRPRRARFWIPLVALFSGMRLNEICQLDVADIQRLDGVFCFCIRDGAGQHGDDKRVKTASSARVIPVHPILLAIGFESFVAERSGGAKLFYELPRSKAGYYSDSYSKWFARFLSKVGAAQSKTCFHSFRHCYRDALREARIDHQIALSLGGWASSTSEMSEVASAYGGGYRPATLFGALEKITYPGLDLSHLTQETGGEGAASR</sequence>
<reference evidence="6 7" key="1">
    <citation type="submission" date="2021-01" db="EMBL/GenBank/DDBJ databases">
        <title>Brevundimonas vitis sp. nov., an bacterium isolated from grape (Vitis vinifera).</title>
        <authorList>
            <person name="Jiang L."/>
            <person name="Lee J."/>
        </authorList>
    </citation>
    <scope>NUCLEOTIDE SEQUENCE [LARGE SCALE GENOMIC DNA]</scope>
    <source>
        <strain evidence="6 7">GRTSA-9</strain>
    </source>
</reference>
<dbReference type="InterPro" id="IPR010998">
    <property type="entry name" value="Integrase_recombinase_N"/>
</dbReference>
<evidence type="ECO:0000313" key="7">
    <source>
        <dbReference type="Proteomes" id="UP000595448"/>
    </source>
</evidence>
<evidence type="ECO:0000256" key="4">
    <source>
        <dbReference type="ARBA" id="ARBA00023172"/>
    </source>
</evidence>
<accession>A0ABX7BLL2</accession>